<keyword evidence="6" id="KW-0067">ATP-binding</keyword>
<feature type="domain" description="ABC transporter" evidence="10">
    <location>
        <begin position="476"/>
        <end position="707"/>
    </location>
</feature>
<dbReference type="PROSITE" id="PS50893">
    <property type="entry name" value="ABC_TRANSPORTER_2"/>
    <property type="match status" value="1"/>
</dbReference>
<evidence type="ECO:0000256" key="5">
    <source>
        <dbReference type="ARBA" id="ARBA00022741"/>
    </source>
</evidence>
<keyword evidence="8 9" id="KW-0472">Membrane</keyword>
<dbReference type="InterPro" id="IPR050173">
    <property type="entry name" value="ABC_transporter_C-like"/>
</dbReference>
<dbReference type="InterPro" id="IPR011527">
    <property type="entry name" value="ABC1_TM_dom"/>
</dbReference>
<feature type="transmembrane region" description="Helical" evidence="9">
    <location>
        <begin position="220"/>
        <end position="238"/>
    </location>
</feature>
<dbReference type="Gene3D" id="1.20.1560.10">
    <property type="entry name" value="ABC transporter type 1, transmembrane domain"/>
    <property type="match status" value="1"/>
</dbReference>
<keyword evidence="7 9" id="KW-1133">Transmembrane helix</keyword>
<evidence type="ECO:0000256" key="2">
    <source>
        <dbReference type="ARBA" id="ARBA00022448"/>
    </source>
</evidence>
<evidence type="ECO:0000259" key="10">
    <source>
        <dbReference type="PROSITE" id="PS50893"/>
    </source>
</evidence>
<dbReference type="SUPFAM" id="SSF52540">
    <property type="entry name" value="P-loop containing nucleoside triphosphate hydrolases"/>
    <property type="match status" value="1"/>
</dbReference>
<evidence type="ECO:0000256" key="9">
    <source>
        <dbReference type="SAM" id="Phobius"/>
    </source>
</evidence>
<feature type="transmembrane region" description="Helical" evidence="9">
    <location>
        <begin position="383"/>
        <end position="404"/>
    </location>
</feature>
<evidence type="ECO:0000259" key="11">
    <source>
        <dbReference type="PROSITE" id="PS50929"/>
    </source>
</evidence>
<gene>
    <name evidence="12" type="ORF">EHS25_005723</name>
</gene>
<keyword evidence="13" id="KW-1185">Reference proteome</keyword>
<dbReference type="Proteomes" id="UP000279259">
    <property type="component" value="Unassembled WGS sequence"/>
</dbReference>
<dbReference type="SUPFAM" id="SSF90123">
    <property type="entry name" value="ABC transporter transmembrane region"/>
    <property type="match status" value="1"/>
</dbReference>
<comment type="subcellular location">
    <subcellularLocation>
        <location evidence="1">Vacuole membrane</location>
        <topology evidence="1">Multi-pass membrane protein</topology>
    </subcellularLocation>
</comment>
<dbReference type="PANTHER" id="PTHR24223">
    <property type="entry name" value="ATP-BINDING CASSETTE SUB-FAMILY C"/>
    <property type="match status" value="1"/>
</dbReference>
<accession>A0A427XW11</accession>
<evidence type="ECO:0000256" key="3">
    <source>
        <dbReference type="ARBA" id="ARBA00022692"/>
    </source>
</evidence>
<dbReference type="InterPro" id="IPR003593">
    <property type="entry name" value="AAA+_ATPase"/>
</dbReference>
<dbReference type="GO" id="GO:0000329">
    <property type="term" value="C:fungal-type vacuole membrane"/>
    <property type="evidence" value="ECO:0007669"/>
    <property type="project" value="UniProtKB-ARBA"/>
</dbReference>
<dbReference type="Pfam" id="PF00664">
    <property type="entry name" value="ABC_membrane"/>
    <property type="match status" value="1"/>
</dbReference>
<comment type="caution">
    <text evidence="12">The sequence shown here is derived from an EMBL/GenBank/DDBJ whole genome shotgun (WGS) entry which is preliminary data.</text>
</comment>
<dbReference type="GO" id="GO:0140359">
    <property type="term" value="F:ABC-type transporter activity"/>
    <property type="evidence" value="ECO:0007669"/>
    <property type="project" value="InterPro"/>
</dbReference>
<keyword evidence="4" id="KW-0677">Repeat</keyword>
<dbReference type="CDD" id="cd03244">
    <property type="entry name" value="ABCC_MRP_domain2"/>
    <property type="match status" value="1"/>
</dbReference>
<feature type="transmembrane region" description="Helical" evidence="9">
    <location>
        <begin position="410"/>
        <end position="431"/>
    </location>
</feature>
<dbReference type="GO" id="GO:0005524">
    <property type="term" value="F:ATP binding"/>
    <property type="evidence" value="ECO:0007669"/>
    <property type="project" value="UniProtKB-KW"/>
</dbReference>
<evidence type="ECO:0000313" key="12">
    <source>
        <dbReference type="EMBL" id="RSH83013.1"/>
    </source>
</evidence>
<proteinExistence type="predicted"/>
<dbReference type="InterPro" id="IPR036640">
    <property type="entry name" value="ABC1_TM_sf"/>
</dbReference>
<evidence type="ECO:0000313" key="13">
    <source>
        <dbReference type="Proteomes" id="UP000279259"/>
    </source>
</evidence>
<dbReference type="PROSITE" id="PS50929">
    <property type="entry name" value="ABC_TM1F"/>
    <property type="match status" value="1"/>
</dbReference>
<evidence type="ECO:0000256" key="7">
    <source>
        <dbReference type="ARBA" id="ARBA00022989"/>
    </source>
</evidence>
<dbReference type="OrthoDB" id="6500128at2759"/>
<keyword evidence="3 9" id="KW-0812">Transmembrane</keyword>
<dbReference type="InterPro" id="IPR027417">
    <property type="entry name" value="P-loop_NTPase"/>
</dbReference>
<dbReference type="AlphaFoldDB" id="A0A427XW11"/>
<dbReference type="STRING" id="1890683.A0A427XW11"/>
<evidence type="ECO:0000256" key="4">
    <source>
        <dbReference type="ARBA" id="ARBA00022737"/>
    </source>
</evidence>
<dbReference type="GO" id="GO:0016887">
    <property type="term" value="F:ATP hydrolysis activity"/>
    <property type="evidence" value="ECO:0007669"/>
    <property type="project" value="InterPro"/>
</dbReference>
<dbReference type="SMART" id="SM00382">
    <property type="entry name" value="AAA"/>
    <property type="match status" value="1"/>
</dbReference>
<evidence type="ECO:0000256" key="6">
    <source>
        <dbReference type="ARBA" id="ARBA00022840"/>
    </source>
</evidence>
<evidence type="ECO:0000256" key="1">
    <source>
        <dbReference type="ARBA" id="ARBA00004128"/>
    </source>
</evidence>
<feature type="transmembrane region" description="Helical" evidence="9">
    <location>
        <begin position="285"/>
        <end position="313"/>
    </location>
</feature>
<dbReference type="FunFam" id="3.40.50.300:FF:000163">
    <property type="entry name" value="Multidrug resistance-associated protein member 4"/>
    <property type="match status" value="1"/>
</dbReference>
<name>A0A427XW11_9TREE</name>
<keyword evidence="5" id="KW-0547">Nucleotide-binding</keyword>
<evidence type="ECO:0008006" key="14">
    <source>
        <dbReference type="Google" id="ProtNLM"/>
    </source>
</evidence>
<dbReference type="Pfam" id="PF00005">
    <property type="entry name" value="ABC_tran"/>
    <property type="match status" value="1"/>
</dbReference>
<protein>
    <recommendedName>
        <fullName evidence="14">ABC transporter domain-containing protein</fullName>
    </recommendedName>
</protein>
<dbReference type="Gene3D" id="3.40.50.300">
    <property type="entry name" value="P-loop containing nucleotide triphosphate hydrolases"/>
    <property type="match status" value="1"/>
</dbReference>
<organism evidence="12 13">
    <name type="scientific">Saitozyma podzolica</name>
    <dbReference type="NCBI Taxonomy" id="1890683"/>
    <lineage>
        <taxon>Eukaryota</taxon>
        <taxon>Fungi</taxon>
        <taxon>Dikarya</taxon>
        <taxon>Basidiomycota</taxon>
        <taxon>Agaricomycotina</taxon>
        <taxon>Tremellomycetes</taxon>
        <taxon>Tremellales</taxon>
        <taxon>Trimorphomycetaceae</taxon>
        <taxon>Saitozyma</taxon>
    </lineage>
</organism>
<dbReference type="InterPro" id="IPR003439">
    <property type="entry name" value="ABC_transporter-like_ATP-bd"/>
</dbReference>
<feature type="domain" description="ABC transmembrane type-1" evidence="11">
    <location>
        <begin position="285"/>
        <end position="439"/>
    </location>
</feature>
<keyword evidence="2" id="KW-0813">Transport</keyword>
<dbReference type="PANTHER" id="PTHR24223:SF443">
    <property type="entry name" value="MULTIDRUG-RESISTANCE LIKE PROTEIN 1, ISOFORM I"/>
    <property type="match status" value="1"/>
</dbReference>
<reference evidence="12 13" key="1">
    <citation type="submission" date="2018-11" db="EMBL/GenBank/DDBJ databases">
        <title>Genome sequence of Saitozyma podzolica DSM 27192.</title>
        <authorList>
            <person name="Aliyu H."/>
            <person name="Gorte O."/>
            <person name="Ochsenreither K."/>
        </authorList>
    </citation>
    <scope>NUCLEOTIDE SEQUENCE [LARGE SCALE GENOMIC DNA]</scope>
    <source>
        <strain evidence="12 13">DSM 27192</strain>
    </source>
</reference>
<sequence length="714" mass="78385">MTSERTYPLAIHAWATYDDRITVKTATGEAIAHFPVPFIASGGDNTWRYVLGAVDQLVIPDCRHLGLIKDDAGQIVDLDGVPKRGTFLPHVDQIIMLCRGIILERGTDADAISNLPSELYKLINGPGKQGAKELECGTVTPTVAETETDAEEIESETVDDSESLKQRMAIRRLSTATMLRPCSVSTRQAKQDALRNLRETAEPKEHSEKGSVKSDVYRRYISAASQVGVALFLVFMSLGQASSVSSNYVLRFWAREDGEWERRPIPKCTSSPTTPSVDIFVIDEVLIIAFSSFVPTLIQVVGVSSLLGLHWYYLATSRELKCLDAISRSPIFSFFGETLAGLPVIRGFNQTCRFIANNEARIDRNQACYMPAMIFNRWLAVRLEFLGSCLMFSTALVSVSALLISDSVDAGLVGLMMIYAISVTGTLNWLVRSASEVEQNIVSVERVLGYANLTSEAAMDIPDRKPPMTWPEQGAIEFDHLSVRYRPELDIFLKDACVKIHGGERVGICGRTDSGKSSLTLALFRIIEPASGRILIDGIDTTTIGLQDLRSVVSIIPQDAQLFEGSLWSNIDPTNVASDEEIWRALSQSYLRDHIMNNMGGSLDAEVAEGGSNSSSGQRQLVCFALVLLRKTKILVLDEATSSIDLETDEAVQQILRGSDFQGIAHRINAIMDSDKMLVMSQAKVAEFDSPANLLENASSIFYSLVQEAGLGKT</sequence>
<dbReference type="EMBL" id="RSCD01000025">
    <property type="protein sequence ID" value="RSH83013.1"/>
    <property type="molecule type" value="Genomic_DNA"/>
</dbReference>
<evidence type="ECO:0000256" key="8">
    <source>
        <dbReference type="ARBA" id="ARBA00023136"/>
    </source>
</evidence>